<dbReference type="EC" id="6.3.5.4" evidence="3"/>
<dbReference type="InterPro" id="IPR033738">
    <property type="entry name" value="AsnB_N"/>
</dbReference>
<dbReference type="GO" id="GO:0005524">
    <property type="term" value="F:ATP binding"/>
    <property type="evidence" value="ECO:0007669"/>
    <property type="project" value="UniProtKB-KW"/>
</dbReference>
<dbReference type="Pfam" id="PF00733">
    <property type="entry name" value="Asn_synthase"/>
    <property type="match status" value="1"/>
</dbReference>
<sequence>MCGILGQIAYEGYCSEIPQLKAIKHRGPDGRGEWTNREGNVYLGHTRLAILDPTEFGQQPMQDSSKRYTIIFNGEIYNHLDLRLLLPDLKWKSSSDTETLIELYAVKGLMALPLLKGMFAFAVYDSIEDSILLVRDRLGIKPLWFSHDTRCFSFSSEARPILRKESCSPTSQALNEFIGFGRMPASGEIFDEVYIVPAGNWLKIERDRKLTIERWWPDSKFTYGNGQSREKCAHRVRSLVTKAVEEHLISDVGIGTFLSGGIDSSIITLIAGKALGKNLKSFTIGYPQSNFDERATARKVASLAGTEHHEIEVNETTCLDWVMGAVASMDLPSVDAINTYIVSKAVRETGLKVALSGLGGDELFGGYPSFKSIPVLNNIGRLPDILRNQLVGFMPQSIKDKLHGLHTFDTISLALNRRRFTSIIDLAALGFSEGIPSIPPPPSGLDTMGLISWAELHGYTIPMLLRDSDQMSMAVGLEIRVPFLDHCLVEEVLGMAQRYKKGKKVKPLLIDAFKTELPPEVYNKPKQGFVLPMDEWMRGALKEFTEDGIAAAVDLLSLPEPKLQYKSFQKRMSHWTRCWLWCILGHWLAKRTLPEETALVY</sequence>
<dbReference type="InterPro" id="IPR029055">
    <property type="entry name" value="Ntn_hydrolases_N"/>
</dbReference>
<comment type="pathway">
    <text evidence="1">Amino-acid biosynthesis; L-asparagine biosynthesis; L-asparagine from L-aspartate (L-Gln route): step 1/1.</text>
</comment>
<organism evidence="11 12">
    <name type="scientific">Pontibacter virosus</name>
    <dbReference type="NCBI Taxonomy" id="1765052"/>
    <lineage>
        <taxon>Bacteria</taxon>
        <taxon>Pseudomonadati</taxon>
        <taxon>Bacteroidota</taxon>
        <taxon>Cytophagia</taxon>
        <taxon>Cytophagales</taxon>
        <taxon>Hymenobacteraceae</taxon>
        <taxon>Pontibacter</taxon>
    </lineage>
</organism>
<dbReference type="NCBIfam" id="TIGR01536">
    <property type="entry name" value="asn_synth_AEB"/>
    <property type="match status" value="1"/>
</dbReference>
<comment type="similarity">
    <text evidence="2">Belongs to the asparagine synthetase family.</text>
</comment>
<dbReference type="Gene3D" id="3.40.50.620">
    <property type="entry name" value="HUPs"/>
    <property type="match status" value="1"/>
</dbReference>
<evidence type="ECO:0000259" key="10">
    <source>
        <dbReference type="PROSITE" id="PS51278"/>
    </source>
</evidence>
<proteinExistence type="inferred from homology"/>
<keyword evidence="8" id="KW-0028">Amino-acid biosynthesis</keyword>
<dbReference type="PANTHER" id="PTHR43284:SF1">
    <property type="entry name" value="ASPARAGINE SYNTHETASE"/>
    <property type="match status" value="1"/>
</dbReference>
<gene>
    <name evidence="11" type="ORF">C8E01_1158</name>
</gene>
<evidence type="ECO:0000256" key="6">
    <source>
        <dbReference type="ARBA" id="ARBA00022962"/>
    </source>
</evidence>
<feature type="domain" description="Glutamine amidotransferase type-2" evidence="10">
    <location>
        <begin position="2"/>
        <end position="207"/>
    </location>
</feature>
<dbReference type="SUPFAM" id="SSF56235">
    <property type="entry name" value="N-terminal nucleophile aminohydrolases (Ntn hydrolases)"/>
    <property type="match status" value="1"/>
</dbReference>
<evidence type="ECO:0000256" key="3">
    <source>
        <dbReference type="ARBA" id="ARBA00012737"/>
    </source>
</evidence>
<evidence type="ECO:0000256" key="2">
    <source>
        <dbReference type="ARBA" id="ARBA00005752"/>
    </source>
</evidence>
<evidence type="ECO:0000256" key="9">
    <source>
        <dbReference type="PIRSR" id="PIRSR001589-2"/>
    </source>
</evidence>
<protein>
    <recommendedName>
        <fullName evidence="3">asparagine synthase (glutamine-hydrolyzing)</fullName>
        <ecNumber evidence="3">6.3.5.4</ecNumber>
    </recommendedName>
</protein>
<reference evidence="11 12" key="1">
    <citation type="submission" date="2018-04" db="EMBL/GenBank/DDBJ databases">
        <title>Genomic Encyclopedia of Type Strains, Phase IV (KMG-IV): sequencing the most valuable type-strain genomes for metagenomic binning, comparative biology and taxonomic classification.</title>
        <authorList>
            <person name="Goeker M."/>
        </authorList>
    </citation>
    <scope>NUCLEOTIDE SEQUENCE [LARGE SCALE GENOMIC DNA]</scope>
    <source>
        <strain evidence="11 12">DSM 100231</strain>
    </source>
</reference>
<dbReference type="InterPro" id="IPR006426">
    <property type="entry name" value="Asn_synth_AEB"/>
</dbReference>
<dbReference type="InterPro" id="IPR017932">
    <property type="entry name" value="GATase_2_dom"/>
</dbReference>
<keyword evidence="4 9" id="KW-0547">Nucleotide-binding</keyword>
<dbReference type="OrthoDB" id="9763290at2"/>
<feature type="active site" description="For GATase activity" evidence="8">
    <location>
        <position position="2"/>
    </location>
</feature>
<keyword evidence="6 8" id="KW-0315">Glutamine amidotransferase</keyword>
<dbReference type="PIRSF" id="PIRSF001589">
    <property type="entry name" value="Asn_synthetase_glu-h"/>
    <property type="match status" value="1"/>
</dbReference>
<dbReference type="GO" id="GO:0004066">
    <property type="term" value="F:asparagine synthase (glutamine-hydrolyzing) activity"/>
    <property type="evidence" value="ECO:0007669"/>
    <property type="project" value="UniProtKB-EC"/>
</dbReference>
<dbReference type="InterPro" id="IPR051786">
    <property type="entry name" value="ASN_synthetase/amidase"/>
</dbReference>
<evidence type="ECO:0000256" key="8">
    <source>
        <dbReference type="PIRSR" id="PIRSR001589-1"/>
    </source>
</evidence>
<dbReference type="Proteomes" id="UP000245466">
    <property type="component" value="Unassembled WGS sequence"/>
</dbReference>
<evidence type="ECO:0000256" key="4">
    <source>
        <dbReference type="ARBA" id="ARBA00022741"/>
    </source>
</evidence>
<keyword evidence="8" id="KW-0061">Asparagine biosynthesis</keyword>
<evidence type="ECO:0000313" key="11">
    <source>
        <dbReference type="EMBL" id="PVY38671.1"/>
    </source>
</evidence>
<dbReference type="RefSeq" id="WP_116544738.1">
    <property type="nucleotide sequence ID" value="NZ_QEKI01000015.1"/>
</dbReference>
<dbReference type="SUPFAM" id="SSF52402">
    <property type="entry name" value="Adenine nucleotide alpha hydrolases-like"/>
    <property type="match status" value="1"/>
</dbReference>
<evidence type="ECO:0000256" key="7">
    <source>
        <dbReference type="ARBA" id="ARBA00048741"/>
    </source>
</evidence>
<accession>A0A2U1AQR6</accession>
<evidence type="ECO:0000256" key="5">
    <source>
        <dbReference type="ARBA" id="ARBA00022840"/>
    </source>
</evidence>
<dbReference type="InterPro" id="IPR014729">
    <property type="entry name" value="Rossmann-like_a/b/a_fold"/>
</dbReference>
<feature type="binding site" evidence="9">
    <location>
        <begin position="356"/>
        <end position="357"/>
    </location>
    <ligand>
        <name>ATP</name>
        <dbReference type="ChEBI" id="CHEBI:30616"/>
    </ligand>
</feature>
<comment type="caution">
    <text evidence="11">The sequence shown here is derived from an EMBL/GenBank/DDBJ whole genome shotgun (WGS) entry which is preliminary data.</text>
</comment>
<name>A0A2U1AQR6_9BACT</name>
<evidence type="ECO:0000256" key="1">
    <source>
        <dbReference type="ARBA" id="ARBA00005187"/>
    </source>
</evidence>
<feature type="binding site" evidence="9">
    <location>
        <position position="96"/>
    </location>
    <ligand>
        <name>L-glutamine</name>
        <dbReference type="ChEBI" id="CHEBI:58359"/>
    </ligand>
</feature>
<comment type="catalytic activity">
    <reaction evidence="7">
        <text>L-aspartate + L-glutamine + ATP + H2O = L-asparagine + L-glutamate + AMP + diphosphate + H(+)</text>
        <dbReference type="Rhea" id="RHEA:12228"/>
        <dbReference type="ChEBI" id="CHEBI:15377"/>
        <dbReference type="ChEBI" id="CHEBI:15378"/>
        <dbReference type="ChEBI" id="CHEBI:29985"/>
        <dbReference type="ChEBI" id="CHEBI:29991"/>
        <dbReference type="ChEBI" id="CHEBI:30616"/>
        <dbReference type="ChEBI" id="CHEBI:33019"/>
        <dbReference type="ChEBI" id="CHEBI:58048"/>
        <dbReference type="ChEBI" id="CHEBI:58359"/>
        <dbReference type="ChEBI" id="CHEBI:456215"/>
        <dbReference type="EC" id="6.3.5.4"/>
    </reaction>
</comment>
<dbReference type="Gene3D" id="3.60.20.10">
    <property type="entry name" value="Glutamine Phosphoribosylpyrophosphate, subunit 1, domain 1"/>
    <property type="match status" value="1"/>
</dbReference>
<dbReference type="PROSITE" id="PS51278">
    <property type="entry name" value="GATASE_TYPE_2"/>
    <property type="match status" value="1"/>
</dbReference>
<dbReference type="AlphaFoldDB" id="A0A2U1AQR6"/>
<dbReference type="CDD" id="cd01991">
    <property type="entry name" value="Asn_synthase_B_C"/>
    <property type="match status" value="1"/>
</dbReference>
<dbReference type="PANTHER" id="PTHR43284">
    <property type="entry name" value="ASPARAGINE SYNTHETASE (GLUTAMINE-HYDROLYZING)"/>
    <property type="match status" value="1"/>
</dbReference>
<keyword evidence="12" id="KW-1185">Reference proteome</keyword>
<dbReference type="InterPro" id="IPR001962">
    <property type="entry name" value="Asn_synthase"/>
</dbReference>
<feature type="binding site" evidence="9">
    <location>
        <position position="284"/>
    </location>
    <ligand>
        <name>ATP</name>
        <dbReference type="ChEBI" id="CHEBI:30616"/>
    </ligand>
</feature>
<dbReference type="GO" id="GO:0006529">
    <property type="term" value="P:asparagine biosynthetic process"/>
    <property type="evidence" value="ECO:0007669"/>
    <property type="project" value="UniProtKB-KW"/>
</dbReference>
<dbReference type="EMBL" id="QEKI01000015">
    <property type="protein sequence ID" value="PVY38671.1"/>
    <property type="molecule type" value="Genomic_DNA"/>
</dbReference>
<dbReference type="Pfam" id="PF13522">
    <property type="entry name" value="GATase_6"/>
    <property type="match status" value="1"/>
</dbReference>
<evidence type="ECO:0000313" key="12">
    <source>
        <dbReference type="Proteomes" id="UP000245466"/>
    </source>
</evidence>
<dbReference type="CDD" id="cd00712">
    <property type="entry name" value="AsnB"/>
    <property type="match status" value="1"/>
</dbReference>
<keyword evidence="5 9" id="KW-0067">ATP-binding</keyword>